<evidence type="ECO:0000313" key="2">
    <source>
        <dbReference type="Proteomes" id="UP000177325"/>
    </source>
</evidence>
<dbReference type="Proteomes" id="UP000177325">
    <property type="component" value="Unassembled WGS sequence"/>
</dbReference>
<dbReference type="AlphaFoldDB" id="A0A1F6FHD2"/>
<protein>
    <submittedName>
        <fullName evidence="1">Uncharacterized protein</fullName>
    </submittedName>
</protein>
<evidence type="ECO:0000313" key="1">
    <source>
        <dbReference type="EMBL" id="OGG85236.1"/>
    </source>
</evidence>
<gene>
    <name evidence="1" type="ORF">A3G90_04240</name>
</gene>
<reference evidence="1 2" key="1">
    <citation type="journal article" date="2016" name="Nat. Commun.">
        <title>Thousands of microbial genomes shed light on interconnected biogeochemical processes in an aquifer system.</title>
        <authorList>
            <person name="Anantharaman K."/>
            <person name="Brown C.T."/>
            <person name="Hug L.A."/>
            <person name="Sharon I."/>
            <person name="Castelle C.J."/>
            <person name="Probst A.J."/>
            <person name="Thomas B.C."/>
            <person name="Singh A."/>
            <person name="Wilkins M.J."/>
            <person name="Karaoz U."/>
            <person name="Brodie E.L."/>
            <person name="Williams K.H."/>
            <person name="Hubbard S.S."/>
            <person name="Banfield J.F."/>
        </authorList>
    </citation>
    <scope>NUCLEOTIDE SEQUENCE [LARGE SCALE GENOMIC DNA]</scope>
</reference>
<organism evidence="1 2">
    <name type="scientific">Candidatus Kaiserbacteria bacterium RIFCSPLOWO2_12_FULL_45_26</name>
    <dbReference type="NCBI Taxonomy" id="1798525"/>
    <lineage>
        <taxon>Bacteria</taxon>
        <taxon>Candidatus Kaiseribacteriota</taxon>
    </lineage>
</organism>
<comment type="caution">
    <text evidence="1">The sequence shown here is derived from an EMBL/GenBank/DDBJ whole genome shotgun (WGS) entry which is preliminary data.</text>
</comment>
<dbReference type="EMBL" id="MFMM01000001">
    <property type="protein sequence ID" value="OGG85236.1"/>
    <property type="molecule type" value="Genomic_DNA"/>
</dbReference>
<name>A0A1F6FHD2_9BACT</name>
<accession>A0A1F6FHD2</accession>
<sequence>MRTQVISNKAVVGFFIGTIILALFPFYSSAATAKLTNKSVDLSCMQDAVSTREDGIAAAFTTFNEDVEEALAARKTALVAAWGIEDKVERSKAIKTAWADWKTAKKAAHTELKAERKQVWADFKTTAKTTCRITLPKEEGLEKDSSGSISL</sequence>
<proteinExistence type="predicted"/>